<feature type="binding site" evidence="9">
    <location>
        <position position="91"/>
    </location>
    <ligand>
        <name>a divalent metal cation</name>
        <dbReference type="ChEBI" id="CHEBI:60240"/>
    </ligand>
</feature>
<dbReference type="InterPro" id="IPR002828">
    <property type="entry name" value="SurE-like_Pase/nucleotidase"/>
</dbReference>
<feature type="binding site" evidence="9">
    <location>
        <position position="9"/>
    </location>
    <ligand>
        <name>a divalent metal cation</name>
        <dbReference type="ChEBI" id="CHEBI:60240"/>
    </ligand>
</feature>
<comment type="cofactor">
    <cofactor evidence="9">
        <name>a divalent metal cation</name>
        <dbReference type="ChEBI" id="CHEBI:60240"/>
    </cofactor>
    <text evidence="9">Binds 1 divalent metal cation per subunit.</text>
</comment>
<protein>
    <recommendedName>
        <fullName evidence="9">5'-nucleotidase SurE</fullName>
        <ecNumber evidence="9">3.1.3.5</ecNumber>
    </recommendedName>
    <alternativeName>
        <fullName evidence="9">Nucleoside 5'-monophosphate phosphohydrolase</fullName>
    </alternativeName>
</protein>
<evidence type="ECO:0000256" key="9">
    <source>
        <dbReference type="HAMAP-Rule" id="MF_00060"/>
    </source>
</evidence>
<comment type="catalytic activity">
    <reaction evidence="1 9">
        <text>a ribonucleoside 5'-phosphate + H2O = a ribonucleoside + phosphate</text>
        <dbReference type="Rhea" id="RHEA:12484"/>
        <dbReference type="ChEBI" id="CHEBI:15377"/>
        <dbReference type="ChEBI" id="CHEBI:18254"/>
        <dbReference type="ChEBI" id="CHEBI:43474"/>
        <dbReference type="ChEBI" id="CHEBI:58043"/>
        <dbReference type="EC" id="3.1.3.5"/>
    </reaction>
</comment>
<keyword evidence="7 9" id="KW-0547">Nucleotide-binding</keyword>
<gene>
    <name evidence="9" type="primary">surE</name>
    <name evidence="11" type="ORF">AUJ95_02285</name>
</gene>
<feature type="binding site" evidence="9">
    <location>
        <position position="8"/>
    </location>
    <ligand>
        <name>a divalent metal cation</name>
        <dbReference type="ChEBI" id="CHEBI:60240"/>
    </ligand>
</feature>
<dbReference type="Gene3D" id="3.40.1210.10">
    <property type="entry name" value="Survival protein SurE-like phosphatase/nucleotidase"/>
    <property type="match status" value="1"/>
</dbReference>
<evidence type="ECO:0000256" key="6">
    <source>
        <dbReference type="ARBA" id="ARBA00022723"/>
    </source>
</evidence>
<dbReference type="Proteomes" id="UP000183085">
    <property type="component" value="Unassembled WGS sequence"/>
</dbReference>
<dbReference type="PANTHER" id="PTHR30457:SF12">
    <property type="entry name" value="5'_3'-NUCLEOTIDASE SURE"/>
    <property type="match status" value="1"/>
</dbReference>
<dbReference type="NCBIfam" id="TIGR00087">
    <property type="entry name" value="surE"/>
    <property type="match status" value="1"/>
</dbReference>
<evidence type="ECO:0000256" key="8">
    <source>
        <dbReference type="ARBA" id="ARBA00022801"/>
    </source>
</evidence>
<evidence type="ECO:0000256" key="7">
    <source>
        <dbReference type="ARBA" id="ARBA00022741"/>
    </source>
</evidence>
<dbReference type="EC" id="3.1.3.5" evidence="9"/>
<keyword evidence="8 9" id="KW-0378">Hydrolase</keyword>
<dbReference type="GO" id="GO:0005737">
    <property type="term" value="C:cytoplasm"/>
    <property type="evidence" value="ECO:0007669"/>
    <property type="project" value="UniProtKB-SubCell"/>
</dbReference>
<dbReference type="HAMAP" id="MF_00060">
    <property type="entry name" value="SurE"/>
    <property type="match status" value="1"/>
</dbReference>
<comment type="similarity">
    <text evidence="4 9">Belongs to the SurE nucleotidase family.</text>
</comment>
<comment type="caution">
    <text evidence="11">The sequence shown here is derived from an EMBL/GenBank/DDBJ whole genome shotgun (WGS) entry which is preliminary data.</text>
</comment>
<evidence type="ECO:0000313" key="11">
    <source>
        <dbReference type="EMBL" id="OIP42012.1"/>
    </source>
</evidence>
<sequence length="254" mass="27211">MNILITNDDGVHSQGLSVLKTALSSIARVIVIAPDRERSATGHSLTLIHPVRVEEIGEDIFVTDGTPADCINIGIMGVISVKPDMIVSGINPAPNLGDDVTYSGTVAAAMEGTLLGIPSFAVSINGSDNQYLESAGMIAVKIAGGIEKNGLGDGTFLNVNVPNLPIEKIKGMVITRQGKRAYREELIKRIDPRGKTYYWIGSKGIIDFQEEGADVMAIAGDMVSVTPLHLDLTDYAAMQCLKDWGMDLLWDTKL</sequence>
<comment type="subcellular location">
    <subcellularLocation>
        <location evidence="3 9">Cytoplasm</location>
    </subcellularLocation>
</comment>
<proteinExistence type="inferred from homology"/>
<dbReference type="GO" id="GO:0046872">
    <property type="term" value="F:metal ion binding"/>
    <property type="evidence" value="ECO:0007669"/>
    <property type="project" value="UniProtKB-UniRule"/>
</dbReference>
<evidence type="ECO:0000256" key="1">
    <source>
        <dbReference type="ARBA" id="ARBA00000815"/>
    </source>
</evidence>
<feature type="binding site" evidence="9">
    <location>
        <position position="39"/>
    </location>
    <ligand>
        <name>a divalent metal cation</name>
        <dbReference type="ChEBI" id="CHEBI:60240"/>
    </ligand>
</feature>
<dbReference type="NCBIfam" id="NF001489">
    <property type="entry name" value="PRK00346.1-3"/>
    <property type="match status" value="1"/>
</dbReference>
<evidence type="ECO:0000256" key="5">
    <source>
        <dbReference type="ARBA" id="ARBA00022490"/>
    </source>
</evidence>
<dbReference type="STRING" id="1817895.AUJ95_02285"/>
<accession>A0A1J5E0T4</accession>
<evidence type="ECO:0000259" key="10">
    <source>
        <dbReference type="Pfam" id="PF01975"/>
    </source>
</evidence>
<dbReference type="EMBL" id="MNYI01000063">
    <property type="protein sequence ID" value="OIP42012.1"/>
    <property type="molecule type" value="Genomic_DNA"/>
</dbReference>
<comment type="function">
    <text evidence="9">Nucleotidase that shows phosphatase activity on nucleoside 5'-monophosphates.</text>
</comment>
<dbReference type="SUPFAM" id="SSF64167">
    <property type="entry name" value="SurE-like"/>
    <property type="match status" value="1"/>
</dbReference>
<dbReference type="AlphaFoldDB" id="A0A1J5E0T4"/>
<keyword evidence="5 9" id="KW-0963">Cytoplasm</keyword>
<evidence type="ECO:0000256" key="4">
    <source>
        <dbReference type="ARBA" id="ARBA00011062"/>
    </source>
</evidence>
<keyword evidence="6 9" id="KW-0479">Metal-binding</keyword>
<dbReference type="GO" id="GO:0004309">
    <property type="term" value="F:exopolyphosphatase activity"/>
    <property type="evidence" value="ECO:0007669"/>
    <property type="project" value="TreeGrafter"/>
</dbReference>
<dbReference type="FunFam" id="3.40.1210.10:FF:000001">
    <property type="entry name" value="5'/3'-nucleotidase SurE"/>
    <property type="match status" value="1"/>
</dbReference>
<dbReference type="GO" id="GO:0000166">
    <property type="term" value="F:nucleotide binding"/>
    <property type="evidence" value="ECO:0007669"/>
    <property type="project" value="UniProtKB-KW"/>
</dbReference>
<dbReference type="InterPro" id="IPR036523">
    <property type="entry name" value="SurE-like_sf"/>
</dbReference>
<evidence type="ECO:0000256" key="2">
    <source>
        <dbReference type="ARBA" id="ARBA00001946"/>
    </source>
</evidence>
<dbReference type="Pfam" id="PF01975">
    <property type="entry name" value="SurE"/>
    <property type="match status" value="1"/>
</dbReference>
<dbReference type="GO" id="GO:0008253">
    <property type="term" value="F:5'-nucleotidase activity"/>
    <property type="evidence" value="ECO:0007669"/>
    <property type="project" value="UniProtKB-UniRule"/>
</dbReference>
<evidence type="ECO:0000256" key="3">
    <source>
        <dbReference type="ARBA" id="ARBA00004496"/>
    </source>
</evidence>
<dbReference type="PANTHER" id="PTHR30457">
    <property type="entry name" value="5'-NUCLEOTIDASE SURE"/>
    <property type="match status" value="1"/>
</dbReference>
<name>A0A1J5E0T4_9BACT</name>
<feature type="domain" description="Survival protein SurE-like phosphatase/nucleotidase" evidence="10">
    <location>
        <begin position="3"/>
        <end position="183"/>
    </location>
</feature>
<organism evidence="11 12">
    <name type="scientific">Candidatus Desantisbacteria bacterium CG2_30_40_21</name>
    <dbReference type="NCBI Taxonomy" id="1817895"/>
    <lineage>
        <taxon>Bacteria</taxon>
        <taxon>Candidatus Desantisiibacteriota</taxon>
    </lineage>
</organism>
<dbReference type="GO" id="GO:0008254">
    <property type="term" value="F:3'-nucleotidase activity"/>
    <property type="evidence" value="ECO:0007669"/>
    <property type="project" value="TreeGrafter"/>
</dbReference>
<comment type="cofactor">
    <cofactor evidence="2">
        <name>Mg(2+)</name>
        <dbReference type="ChEBI" id="CHEBI:18420"/>
    </cofactor>
</comment>
<evidence type="ECO:0000313" key="12">
    <source>
        <dbReference type="Proteomes" id="UP000183085"/>
    </source>
</evidence>
<dbReference type="InterPro" id="IPR030048">
    <property type="entry name" value="SurE"/>
</dbReference>
<dbReference type="NCBIfam" id="NF001490">
    <property type="entry name" value="PRK00346.1-4"/>
    <property type="match status" value="1"/>
</dbReference>
<reference evidence="11 12" key="1">
    <citation type="journal article" date="2016" name="Environ. Microbiol.">
        <title>Genomic resolution of a cold subsurface aquifer community provides metabolic insights for novel microbes adapted to high CO concentrations.</title>
        <authorList>
            <person name="Probst A.J."/>
            <person name="Castelle C.J."/>
            <person name="Singh A."/>
            <person name="Brown C.T."/>
            <person name="Anantharaman K."/>
            <person name="Sharon I."/>
            <person name="Hug L.A."/>
            <person name="Burstein D."/>
            <person name="Emerson J.B."/>
            <person name="Thomas B.C."/>
            <person name="Banfield J.F."/>
        </authorList>
    </citation>
    <scope>NUCLEOTIDE SEQUENCE [LARGE SCALE GENOMIC DNA]</scope>
    <source>
        <strain evidence="11">CG2_30_40_21</strain>
    </source>
</reference>